<evidence type="ECO:0000256" key="1">
    <source>
        <dbReference type="ARBA" id="ARBA00005278"/>
    </source>
</evidence>
<dbReference type="GO" id="GO:0016020">
    <property type="term" value="C:membrane"/>
    <property type="evidence" value="ECO:0007669"/>
    <property type="project" value="InterPro"/>
</dbReference>
<dbReference type="InterPro" id="IPR050768">
    <property type="entry name" value="UPF0353/GerABKA_families"/>
</dbReference>
<evidence type="ECO:0000256" key="3">
    <source>
        <dbReference type="SAM" id="Phobius"/>
    </source>
</evidence>
<keyword evidence="2 3" id="KW-0472">Membrane</keyword>
<gene>
    <name evidence="4" type="ORF">JZ786_19500</name>
</gene>
<dbReference type="Pfam" id="PF03323">
    <property type="entry name" value="GerA"/>
    <property type="match status" value="1"/>
</dbReference>
<accession>A0A9X7VXG3</accession>
<feature type="transmembrane region" description="Helical" evidence="3">
    <location>
        <begin position="424"/>
        <end position="447"/>
    </location>
</feature>
<dbReference type="RefSeq" id="WP_206655982.1">
    <property type="nucleotide sequence ID" value="NZ_CP071182.1"/>
</dbReference>
<dbReference type="KEGG" id="afx:JZ786_19500"/>
<feature type="transmembrane region" description="Helical" evidence="3">
    <location>
        <begin position="399"/>
        <end position="418"/>
    </location>
</feature>
<proteinExistence type="inferred from homology"/>
<sequence>MTQKVHRNLQHNYAMMKEHFRHNSNVVFRQFQVARKAAFLVQIAGFVDKSMLAQSVISRLSDHMGSVTEESILNTIAVPSVETTTEIRAVVQKVLEAQSVLFVDGITVAFTLDVSASEQRNVDEPENEAVIRGPHTGFVENLTVNLSWIFRYLPNPNLRVENYRLGTENKITCVLVYLEGTAHSGIISLVKARLDEIEVDAILGCAYVAQLIQDHPNNIFPTIRHTERPDVVVANLLEGRVAILTQGCPTSLILPHLFLDNFQSVEDYHSERYFSSSMRILRLMAFLVATQLPGLYVSIENFHKELIPSNLLISIAGTREGVPFPLGLEVFIMLLAFELIKESGMRMPKPIASTVSIVGGLILGQAAVDSGLIGIPTVITVAVAGMSGFLAGPLSQPVFLIRLLSLIPSSFVGLYGLILFDLMILLNLSSITSFGVPYMVPLVPTYFPDWKDTFIRKSTKKLHTTSKKRRHNIGRYFEEEYNPKTNH</sequence>
<dbReference type="PANTHER" id="PTHR22550">
    <property type="entry name" value="SPORE GERMINATION PROTEIN"/>
    <property type="match status" value="1"/>
</dbReference>
<name>A0A9X7VXG3_9BACL</name>
<protein>
    <submittedName>
        <fullName evidence="4">Spore germination protein</fullName>
    </submittedName>
</protein>
<comment type="similarity">
    <text evidence="1">Belongs to the GerABKA family.</text>
</comment>
<feature type="transmembrane region" description="Helical" evidence="3">
    <location>
        <begin position="322"/>
        <end position="339"/>
    </location>
</feature>
<reference evidence="4 5" key="1">
    <citation type="submission" date="2021-02" db="EMBL/GenBank/DDBJ databases">
        <title>Alicyclobacillus curvatus sp. nov. and Alicyclobacillus mengziensis sp. nov., two acidophilic bacteria isolated from acid mine drainage.</title>
        <authorList>
            <person name="Huang Y."/>
        </authorList>
    </citation>
    <scope>NUCLEOTIDE SEQUENCE [LARGE SCALE GENOMIC DNA]</scope>
    <source>
        <strain evidence="4 5">S30H14</strain>
    </source>
</reference>
<dbReference type="PANTHER" id="PTHR22550:SF5">
    <property type="entry name" value="LEUCINE ZIPPER PROTEIN 4"/>
    <property type="match status" value="1"/>
</dbReference>
<evidence type="ECO:0000256" key="2">
    <source>
        <dbReference type="ARBA" id="ARBA00023136"/>
    </source>
</evidence>
<dbReference type="PIRSF" id="PIRSF005690">
    <property type="entry name" value="GerBA"/>
    <property type="match status" value="1"/>
</dbReference>
<dbReference type="Proteomes" id="UP000663505">
    <property type="component" value="Chromosome"/>
</dbReference>
<keyword evidence="5" id="KW-1185">Reference proteome</keyword>
<evidence type="ECO:0000313" key="5">
    <source>
        <dbReference type="Proteomes" id="UP000663505"/>
    </source>
</evidence>
<evidence type="ECO:0000313" key="4">
    <source>
        <dbReference type="EMBL" id="QSO46615.1"/>
    </source>
</evidence>
<dbReference type="InterPro" id="IPR004995">
    <property type="entry name" value="Spore_Ger"/>
</dbReference>
<dbReference type="GO" id="GO:0009847">
    <property type="term" value="P:spore germination"/>
    <property type="evidence" value="ECO:0007669"/>
    <property type="project" value="InterPro"/>
</dbReference>
<organism evidence="4 5">
    <name type="scientific">Alicyclobacillus mengziensis</name>
    <dbReference type="NCBI Taxonomy" id="2931921"/>
    <lineage>
        <taxon>Bacteria</taxon>
        <taxon>Bacillati</taxon>
        <taxon>Bacillota</taxon>
        <taxon>Bacilli</taxon>
        <taxon>Bacillales</taxon>
        <taxon>Alicyclobacillaceae</taxon>
        <taxon>Alicyclobacillus</taxon>
    </lineage>
</organism>
<keyword evidence="3" id="KW-1133">Transmembrane helix</keyword>
<dbReference type="EMBL" id="CP071182">
    <property type="protein sequence ID" value="QSO46615.1"/>
    <property type="molecule type" value="Genomic_DNA"/>
</dbReference>
<dbReference type="AlphaFoldDB" id="A0A9X7VXG3"/>
<keyword evidence="3" id="KW-0812">Transmembrane</keyword>